<protein>
    <submittedName>
        <fullName evidence="2">Uncharacterized protein</fullName>
    </submittedName>
</protein>
<dbReference type="EMBL" id="ABLK01000068">
    <property type="protein sequence ID" value="EDT41625.1"/>
    <property type="molecule type" value="Genomic_DNA"/>
</dbReference>
<organism evidence="2 3">
    <name type="scientific">Burkholderia ambifaria MEX-5</name>
    <dbReference type="NCBI Taxonomy" id="396597"/>
    <lineage>
        <taxon>Bacteria</taxon>
        <taxon>Pseudomonadati</taxon>
        <taxon>Pseudomonadota</taxon>
        <taxon>Betaproteobacteria</taxon>
        <taxon>Burkholderiales</taxon>
        <taxon>Burkholderiaceae</taxon>
        <taxon>Burkholderia</taxon>
        <taxon>Burkholderia cepacia complex</taxon>
    </lineage>
</organism>
<comment type="caution">
    <text evidence="2">The sequence shown here is derived from an EMBL/GenBank/DDBJ whole genome shotgun (WGS) entry which is preliminary data.</text>
</comment>
<name>B1T470_9BURK</name>
<evidence type="ECO:0000313" key="3">
    <source>
        <dbReference type="Proteomes" id="UP000004814"/>
    </source>
</evidence>
<keyword evidence="1" id="KW-1133">Transmembrane helix</keyword>
<proteinExistence type="predicted"/>
<keyword evidence="1" id="KW-0472">Membrane</keyword>
<dbReference type="RefSeq" id="WP_006758527.1">
    <property type="nucleotide sequence ID" value="NZ_ABLK01000068.1"/>
</dbReference>
<gene>
    <name evidence="2" type="ORF">BamMEX5DRAFT_2586</name>
</gene>
<dbReference type="PATRIC" id="fig|396597.7.peg.5494"/>
<evidence type="ECO:0000256" key="1">
    <source>
        <dbReference type="SAM" id="Phobius"/>
    </source>
</evidence>
<feature type="transmembrane region" description="Helical" evidence="1">
    <location>
        <begin position="14"/>
        <end position="34"/>
    </location>
</feature>
<dbReference type="AlphaFoldDB" id="B1T470"/>
<accession>B1T470</accession>
<sequence length="138" mass="16071">MKNTKTSMLLKSKYLMPAIISLFLIWMIFIIYIIRFQSVYDIVGPTENPYWGVAQFRIASDEFRSSLLNYKIGEKNNLDKVQFDYEILVSKFFVISQRSETTKTAYQQPLYSKTVDDLQRSFLKIDALMDELPNGGKG</sequence>
<reference evidence="2 3" key="1">
    <citation type="submission" date="2008-03" db="EMBL/GenBank/DDBJ databases">
        <title>Sequencing of the draft genome and assembly of Burkholderia ambifaria MEX-5.</title>
        <authorList>
            <consortium name="US DOE Joint Genome Institute (JGI-PGF)"/>
            <person name="Copeland A."/>
            <person name="Lucas S."/>
            <person name="Lapidus A."/>
            <person name="Glavina del Rio T."/>
            <person name="Dalin E."/>
            <person name="Tice H."/>
            <person name="Bruce D."/>
            <person name="Goodwin L."/>
            <person name="Pitluck S."/>
            <person name="Larimer F."/>
            <person name="Land M.L."/>
            <person name="Hauser L."/>
            <person name="Tiedje J."/>
            <person name="Richardson P."/>
        </authorList>
    </citation>
    <scope>NUCLEOTIDE SEQUENCE [LARGE SCALE GENOMIC DNA]</scope>
    <source>
        <strain evidence="2 3">MEX-5</strain>
    </source>
</reference>
<evidence type="ECO:0000313" key="2">
    <source>
        <dbReference type="EMBL" id="EDT41625.1"/>
    </source>
</evidence>
<keyword evidence="1" id="KW-0812">Transmembrane</keyword>
<dbReference type="Proteomes" id="UP000004814">
    <property type="component" value="Unassembled WGS sequence"/>
</dbReference>